<dbReference type="EMBL" id="HE580275">
    <property type="protein sequence ID" value="CCD26744.1"/>
    <property type="molecule type" value="Genomic_DNA"/>
</dbReference>
<dbReference type="PANTHER" id="PTHR23129">
    <property type="entry name" value="ACYL-COENZYME A DIPHOSPHATASE FITM2"/>
    <property type="match status" value="1"/>
</dbReference>
<feature type="transmembrane region" description="Helical" evidence="9">
    <location>
        <begin position="365"/>
        <end position="380"/>
    </location>
</feature>
<dbReference type="GO" id="GO:0140042">
    <property type="term" value="P:lipid droplet formation"/>
    <property type="evidence" value="ECO:0007669"/>
    <property type="project" value="UniProtKB-UniRule"/>
</dbReference>
<dbReference type="InterPro" id="IPR019388">
    <property type="entry name" value="FIT"/>
</dbReference>
<comment type="function">
    <text evidence="8">Fatty acyl-coenzyme A (CoA) diphosphatase that hydrolyzes fatty acyl-CoA to yield acyl-4'-phosphopantetheine and adenosine 3',5'-bisphosphate. Preferentially hydrolyzes unsaturated long-chain acyl-CoA substrates in the endoplasmic reticulum (ER) lumen. This catalytic activity is required for maintaining ER structure and for lipid droplets (LDs) biogenesis, which are lipid storage organelles involved in maintaining lipid and energy homeostasis. May directly bind to diacylglycerol (DAGs) and triacylglycerol, which is also important for LD biogenesis. May support directional budding of nacent LDs from the ER into the cytosol by reducing DAG levels at sites of LD formation. May play a role in the regulation of cell morphology and cytoskeletal organization. Involved in phospholipid biosynthesis.</text>
</comment>
<keyword evidence="3 8" id="KW-0378">Hydrolase</keyword>
<dbReference type="STRING" id="1071378.G0WG33"/>
<comment type="catalytic activity">
    <reaction evidence="8">
        <text>hexadecanoyl-CoA + H2O = S-hexadecanoyl-4'-phosphopantetheine + adenosine 3',5'-bisphosphate + 2 H(+)</text>
        <dbReference type="Rhea" id="RHEA:50032"/>
        <dbReference type="ChEBI" id="CHEBI:15377"/>
        <dbReference type="ChEBI" id="CHEBI:15378"/>
        <dbReference type="ChEBI" id="CHEBI:57379"/>
        <dbReference type="ChEBI" id="CHEBI:58343"/>
        <dbReference type="ChEBI" id="CHEBI:132018"/>
    </reaction>
</comment>
<feature type="transmembrane region" description="Helical" evidence="9">
    <location>
        <begin position="7"/>
        <end position="26"/>
    </location>
</feature>
<comment type="subcellular location">
    <subcellularLocation>
        <location evidence="1 8">Endoplasmic reticulum membrane</location>
        <topology evidence="1 8">Multi-pass membrane protein</topology>
    </subcellularLocation>
</comment>
<comment type="similarity">
    <text evidence="8">Belongs to the FIT family. Fungal FIT2B/SCS3 subfamily.</text>
</comment>
<accession>G0WG33</accession>
<reference evidence="10 11" key="1">
    <citation type="journal article" date="2011" name="Proc. Natl. Acad. Sci. U.S.A.">
        <title>Evolutionary erosion of yeast sex chromosomes by mating-type switching accidents.</title>
        <authorList>
            <person name="Gordon J.L."/>
            <person name="Armisen D."/>
            <person name="Proux-Wera E."/>
            <person name="Oheigeartaigh S.S."/>
            <person name="Byrne K.P."/>
            <person name="Wolfe K.H."/>
        </authorList>
    </citation>
    <scope>NUCLEOTIDE SEQUENCE [LARGE SCALE GENOMIC DNA]</scope>
    <source>
        <strain evidence="11">ATCC 10597 / BCRC 20456 / CBS 421 / NBRC 0211 / NRRL Y-12639</strain>
    </source>
</reference>
<evidence type="ECO:0000313" key="10">
    <source>
        <dbReference type="EMBL" id="CCD26744.1"/>
    </source>
</evidence>
<name>G0WG33_NAUDC</name>
<keyword evidence="4 8" id="KW-0256">Endoplasmic reticulum</keyword>
<comment type="catalytic activity">
    <reaction evidence="8">
        <text>(5Z,8Z,11Z,14Z)-eicosatetraenoyl-CoA + H2O = S-(5Z,8Z,11Z,14Z-eicosatetraenoyl)-4'-phosphopantetheine + adenosine 3',5'-bisphosphate + 2 H(+)</text>
        <dbReference type="Rhea" id="RHEA:65568"/>
        <dbReference type="ChEBI" id="CHEBI:15377"/>
        <dbReference type="ChEBI" id="CHEBI:15378"/>
        <dbReference type="ChEBI" id="CHEBI:57368"/>
        <dbReference type="ChEBI" id="CHEBI:58343"/>
        <dbReference type="ChEBI" id="CHEBI:156554"/>
    </reaction>
</comment>
<keyword evidence="8" id="KW-0444">Lipid biosynthesis</keyword>
<evidence type="ECO:0000256" key="1">
    <source>
        <dbReference type="ARBA" id="ARBA00004477"/>
    </source>
</evidence>
<dbReference type="eggNOG" id="KOG3750">
    <property type="taxonomic scope" value="Eukaryota"/>
</dbReference>
<feature type="transmembrane region" description="Helical" evidence="9">
    <location>
        <begin position="88"/>
        <end position="108"/>
    </location>
</feature>
<dbReference type="KEGG" id="ndi:NDAI_0I01750"/>
<evidence type="ECO:0000256" key="3">
    <source>
        <dbReference type="ARBA" id="ARBA00022801"/>
    </source>
</evidence>
<dbReference type="GeneID" id="11493676"/>
<evidence type="ECO:0000256" key="6">
    <source>
        <dbReference type="ARBA" id="ARBA00023098"/>
    </source>
</evidence>
<keyword evidence="6" id="KW-0443">Lipid metabolism</keyword>
<evidence type="ECO:0000256" key="9">
    <source>
        <dbReference type="SAM" id="Phobius"/>
    </source>
</evidence>
<keyword evidence="7 8" id="KW-0472">Membrane</keyword>
<dbReference type="Proteomes" id="UP000000689">
    <property type="component" value="Chromosome 9"/>
</dbReference>
<proteinExistence type="inferred from homology"/>
<dbReference type="PANTHER" id="PTHR23129:SF0">
    <property type="entry name" value="ACYL-COENZYME A DIPHOSPHATASE FITM2"/>
    <property type="match status" value="1"/>
</dbReference>
<keyword evidence="8" id="KW-0594">Phospholipid biosynthesis</keyword>
<organism evidence="10 11">
    <name type="scientific">Naumovozyma dairenensis (strain ATCC 10597 / BCRC 20456 / CBS 421 / NBRC 0211 / NRRL Y-12639)</name>
    <name type="common">Saccharomyces dairenensis</name>
    <dbReference type="NCBI Taxonomy" id="1071378"/>
    <lineage>
        <taxon>Eukaryota</taxon>
        <taxon>Fungi</taxon>
        <taxon>Dikarya</taxon>
        <taxon>Ascomycota</taxon>
        <taxon>Saccharomycotina</taxon>
        <taxon>Saccharomycetes</taxon>
        <taxon>Saccharomycetales</taxon>
        <taxon>Saccharomycetaceae</taxon>
        <taxon>Naumovozyma</taxon>
    </lineage>
</organism>
<dbReference type="AlphaFoldDB" id="G0WG33"/>
<evidence type="ECO:0000256" key="4">
    <source>
        <dbReference type="ARBA" id="ARBA00022824"/>
    </source>
</evidence>
<dbReference type="HAMAP" id="MF_03231">
    <property type="entry name" value="SCS3"/>
    <property type="match status" value="1"/>
</dbReference>
<dbReference type="RefSeq" id="XP_003671987.1">
    <property type="nucleotide sequence ID" value="XM_003671939.1"/>
</dbReference>
<dbReference type="OMA" id="FIIWDNP"/>
<protein>
    <recommendedName>
        <fullName evidence="8">Acyl-coenzyme A diphosphatase SCS3</fullName>
        <ecNumber evidence="8">3.6.1.-</ecNumber>
    </recommendedName>
    <alternativeName>
        <fullName evidence="8">FIT family protein SCS3</fullName>
    </alternativeName>
</protein>
<dbReference type="OrthoDB" id="5579088at2759"/>
<evidence type="ECO:0000256" key="5">
    <source>
        <dbReference type="ARBA" id="ARBA00022989"/>
    </source>
</evidence>
<evidence type="ECO:0000256" key="8">
    <source>
        <dbReference type="HAMAP-Rule" id="MF_03231"/>
    </source>
</evidence>
<dbReference type="GO" id="GO:0005788">
    <property type="term" value="C:endoplasmic reticulum lumen"/>
    <property type="evidence" value="ECO:0007669"/>
    <property type="project" value="EnsemblFungi"/>
</dbReference>
<dbReference type="Pfam" id="PF10261">
    <property type="entry name" value="FIT"/>
    <property type="match status" value="1"/>
</dbReference>
<gene>
    <name evidence="10" type="primary">NDAI0I01750</name>
    <name evidence="8" type="synonym">FIT2B</name>
    <name evidence="8" type="synonym">SCS3</name>
    <name evidence="10" type="ordered locus">NDAI_0I01750</name>
</gene>
<feature type="transmembrane region" description="Helical" evidence="9">
    <location>
        <begin position="241"/>
        <end position="263"/>
    </location>
</feature>
<dbReference type="GO" id="GO:0008654">
    <property type="term" value="P:phospholipid biosynthetic process"/>
    <property type="evidence" value="ECO:0007669"/>
    <property type="project" value="UniProtKB-KW"/>
</dbReference>
<feature type="transmembrane region" description="Helical" evidence="9">
    <location>
        <begin position="338"/>
        <end position="359"/>
    </location>
</feature>
<dbReference type="HOGENOM" id="CLU_048143_2_1_1"/>
<comment type="catalytic activity">
    <reaction evidence="8">
        <text>(9Z)-octadecenoyl-CoA + H2O = S-(9Z-octadecenoyl)-4'-phosphopantetheine + adenosine 3',5'-bisphosphate + 2 H(+)</text>
        <dbReference type="Rhea" id="RHEA:65564"/>
        <dbReference type="ChEBI" id="CHEBI:15377"/>
        <dbReference type="ChEBI" id="CHEBI:15378"/>
        <dbReference type="ChEBI" id="CHEBI:57387"/>
        <dbReference type="ChEBI" id="CHEBI:58343"/>
        <dbReference type="ChEBI" id="CHEBI:156553"/>
    </reaction>
</comment>
<feature type="transmembrane region" description="Helical" evidence="9">
    <location>
        <begin position="46"/>
        <end position="67"/>
    </location>
</feature>
<evidence type="ECO:0000313" key="11">
    <source>
        <dbReference type="Proteomes" id="UP000000689"/>
    </source>
</evidence>
<keyword evidence="2 8" id="KW-0812">Transmembrane</keyword>
<dbReference type="InterPro" id="IPR046400">
    <property type="entry name" value="SCS3"/>
</dbReference>
<feature type="active site" evidence="8">
    <location>
        <position position="240"/>
    </location>
</feature>
<sequence>MCSKASLFKLLILTICPLTLLIGYIISQYLTRSGIIMVNTVDKDGLINTLFVKKGWFWTTLVGWFCIYRYNNRRPDFQKILWKAFKHYCVLTCWWYAFTQSIFIYPPLMDLIFLMTGGLCNFDVFNIASDGKIELNLEFQDNSTRRMKSLNKIYKILKRTQRDATGDDEKELLLHSLNSIGCALEKSCDKINSTISSISSNRKLNEFINTQMNSIRRINTSAQCRMHGGYWTKGHDPSGHIFLLTLMVMFLSGELSTFAPRAFKVLFQRKKIFHLVEYVTKLFDNGLLWDVAKMRDEERKNWKVILHRAVVLQPIICLRDLSRLLFATVKFIIWDNPVIVLIALIMTWLWSFVITILAFHTVWEQLSGFLFAYLVALAVYL</sequence>
<dbReference type="GO" id="GO:0005789">
    <property type="term" value="C:endoplasmic reticulum membrane"/>
    <property type="evidence" value="ECO:0007669"/>
    <property type="project" value="UniProtKB-SubCell"/>
</dbReference>
<keyword evidence="11" id="KW-1185">Reference proteome</keyword>
<feature type="active site" evidence="8">
    <location>
        <position position="360"/>
    </location>
</feature>
<evidence type="ECO:0000256" key="2">
    <source>
        <dbReference type="ARBA" id="ARBA00022692"/>
    </source>
</evidence>
<dbReference type="GO" id="GO:0010945">
    <property type="term" value="F:coenzyme A diphosphatase activity"/>
    <property type="evidence" value="ECO:0007669"/>
    <property type="project" value="InterPro"/>
</dbReference>
<keyword evidence="8" id="KW-1208">Phospholipid metabolism</keyword>
<dbReference type="GO" id="GO:0055091">
    <property type="term" value="P:phospholipid homeostasis"/>
    <property type="evidence" value="ECO:0007669"/>
    <property type="project" value="EnsemblFungi"/>
</dbReference>
<evidence type="ECO:0000256" key="7">
    <source>
        <dbReference type="ARBA" id="ARBA00023136"/>
    </source>
</evidence>
<comment type="catalytic activity">
    <reaction evidence="8">
        <text>an acyl-CoA + H2O = an acyl-4'-phosphopantetheine + adenosine 3',5'-bisphosphate + 2 H(+)</text>
        <dbReference type="Rhea" id="RHEA:50044"/>
        <dbReference type="ChEBI" id="CHEBI:15377"/>
        <dbReference type="ChEBI" id="CHEBI:15378"/>
        <dbReference type="ChEBI" id="CHEBI:58342"/>
        <dbReference type="ChEBI" id="CHEBI:58343"/>
        <dbReference type="ChEBI" id="CHEBI:132023"/>
    </reaction>
</comment>
<keyword evidence="5 8" id="KW-1133">Transmembrane helix</keyword>
<dbReference type="EC" id="3.6.1.-" evidence="8"/>